<feature type="domain" description="Peptidase M16 C-terminal" evidence="11">
    <location>
        <begin position="709"/>
        <end position="864"/>
    </location>
</feature>
<comment type="caution">
    <text evidence="12">The sequence shown here is derived from an EMBL/GenBank/DDBJ whole genome shotgun (WGS) entry which is preliminary data.</text>
</comment>
<evidence type="ECO:0000256" key="8">
    <source>
        <dbReference type="RuleBase" id="RU004447"/>
    </source>
</evidence>
<dbReference type="HOGENOM" id="CLU_306466_0_0_10"/>
<dbReference type="EMBL" id="ACKS01000081">
    <property type="protein sequence ID" value="EFA43394.1"/>
    <property type="molecule type" value="Genomic_DNA"/>
</dbReference>
<evidence type="ECO:0000256" key="1">
    <source>
        <dbReference type="ARBA" id="ARBA00001947"/>
    </source>
</evidence>
<evidence type="ECO:0000313" key="12">
    <source>
        <dbReference type="EMBL" id="EFA43394.1"/>
    </source>
</evidence>
<evidence type="ECO:0000256" key="4">
    <source>
        <dbReference type="ARBA" id="ARBA00022723"/>
    </source>
</evidence>
<keyword evidence="13" id="KW-1185">Reference proteome</keyword>
<dbReference type="InterPro" id="IPR011765">
    <property type="entry name" value="Pept_M16_N"/>
</dbReference>
<gene>
    <name evidence="12" type="ORF">HMPREF0645_2163</name>
</gene>
<dbReference type="InterPro" id="IPR001431">
    <property type="entry name" value="Pept_M16_Zn_BS"/>
</dbReference>
<evidence type="ECO:0000259" key="11">
    <source>
        <dbReference type="Pfam" id="PF05193"/>
    </source>
</evidence>
<dbReference type="eggNOG" id="COG0612">
    <property type="taxonomic scope" value="Bacteria"/>
</dbReference>
<feature type="domain" description="Peptidase M16 N-terminal" evidence="10">
    <location>
        <begin position="51"/>
        <end position="98"/>
    </location>
</feature>
<keyword evidence="9" id="KW-0732">Signal</keyword>
<evidence type="ECO:0000256" key="7">
    <source>
        <dbReference type="ARBA" id="ARBA00023049"/>
    </source>
</evidence>
<keyword evidence="4" id="KW-0479">Metal-binding</keyword>
<dbReference type="Proteomes" id="UP000003160">
    <property type="component" value="Unassembled WGS sequence"/>
</dbReference>
<dbReference type="GO" id="GO:0006508">
    <property type="term" value="P:proteolysis"/>
    <property type="evidence" value="ECO:0007669"/>
    <property type="project" value="UniProtKB-KW"/>
</dbReference>
<feature type="domain" description="Peptidase M16 C-terminal" evidence="11">
    <location>
        <begin position="253"/>
        <end position="423"/>
    </location>
</feature>
<comment type="similarity">
    <text evidence="2 8">Belongs to the peptidase M16 family.</text>
</comment>
<dbReference type="InterPro" id="IPR007863">
    <property type="entry name" value="Peptidase_M16_C"/>
</dbReference>
<dbReference type="InterPro" id="IPR050626">
    <property type="entry name" value="Peptidase_M16"/>
</dbReference>
<dbReference type="Gene3D" id="3.30.830.10">
    <property type="entry name" value="Metalloenzyme, LuxS/M16 peptidase-like"/>
    <property type="match status" value="4"/>
</dbReference>
<evidence type="ECO:0000256" key="5">
    <source>
        <dbReference type="ARBA" id="ARBA00022801"/>
    </source>
</evidence>
<proteinExistence type="inferred from homology"/>
<accession>D1PYX8</accession>
<keyword evidence="3" id="KW-0645">Protease</keyword>
<dbReference type="InterPro" id="IPR011249">
    <property type="entry name" value="Metalloenz_LuxS/M16"/>
</dbReference>
<evidence type="ECO:0000313" key="13">
    <source>
        <dbReference type="Proteomes" id="UP000003160"/>
    </source>
</evidence>
<dbReference type="OrthoDB" id="9811314at2"/>
<sequence length="970" mass="110560">MKIKIFLAAMATVLATSTTAQAYQYESVEGDPMQTRIYTLDNGLKVYLSVNKEKPRLQTYIAVRTGSRNDPAETTGLAHYLEHLMFKGTTHFGSSNVQAEAPLLDSIQNRYERYRLLTDPQARKKAYHEIDSISQLAAQYNIPNEYDKLMSSIGSEGSNAYTSNDVTCYVEDIPSNEIETWAKIQSDRFKNMVIRGFHTELEAVYEEYNIGLTNDIRKSWAALNKKLYPKHPYGTQTTIGTQEHLKNPSIVNIKNYYNRYYVPNNIAICMAGDFDPDKVMDIINKYFGDWKKDNSLSRPEYAPIADSTQPVDTTVIGQEAEYVMMGWRTRGAASYQADTLRVIADMLQNGKAGLFDVNLNMPMKIQGSEAFYEGMHDYGQLVLVGMPKQGQTTEAVKNLLLAEIEKFRKGDFGDNLLQSVVNNMKLAYYRSLQNNKSRADKFVDAFINDQKWEDQVHALARISKMTKEQVVAFANRHLSNNYVLVYKKQGTDTSIKKIDKPAITPIPTNNDMQSDFLKEIVNTKPTPIEPRFVDFSKDMSKSSLDVNTQMLYKENTSDDLFNLEFDFPVGHENDNRLDVAQTLLDYAGTAKMKSSDVKEAFYSLACDFSVRVDRNHTRFALSGLNENMPAALRLFANLMENARISKTEYNNVVSLILKDREDKKQNQRENFSALQNYGIYGAASPTLNFMTAAQLNKTDGNALLRVLRNVRHLNPMTIMYYGPTAEKDLASIVRKTYPRKKNVVTSKPTNSVEYKAQTTPKTEVLLAPYDAKNIYMVQYHNENRTWSPQNAAINALFNEYFGGGMNAIVFQEMREARGLAYSAAARYNEPKRLKDTEDFRTFIITQSDKMMDCVGEFKSLINNMPKRQAGFDLAKQSLLKSLSTSRTTRFNVLNYYMRAQDLGLNYDIAQRIYDQLPALTIDDLVKFASERIANKPYKYLILGDEKSLDMKALEKIAPIRRVSTKEIFGY</sequence>
<evidence type="ECO:0000256" key="9">
    <source>
        <dbReference type="SAM" id="SignalP"/>
    </source>
</evidence>
<feature type="chain" id="PRO_5003024983" evidence="9">
    <location>
        <begin position="23"/>
        <end position="970"/>
    </location>
</feature>
<evidence type="ECO:0000256" key="6">
    <source>
        <dbReference type="ARBA" id="ARBA00022833"/>
    </source>
</evidence>
<reference evidence="12 13" key="1">
    <citation type="submission" date="2009-10" db="EMBL/GenBank/DDBJ databases">
        <authorList>
            <person name="Qin X."/>
            <person name="Bachman B."/>
            <person name="Battles P."/>
            <person name="Bell A."/>
            <person name="Bess C."/>
            <person name="Bickham C."/>
            <person name="Chaboub L."/>
            <person name="Chen D."/>
            <person name="Coyle M."/>
            <person name="Deiros D.R."/>
            <person name="Dinh H."/>
            <person name="Forbes L."/>
            <person name="Fowler G."/>
            <person name="Francisco L."/>
            <person name="Fu Q."/>
            <person name="Gubbala S."/>
            <person name="Hale W."/>
            <person name="Han Y."/>
            <person name="Hemphill L."/>
            <person name="Highlander S.K."/>
            <person name="Hirani K."/>
            <person name="Hogues M."/>
            <person name="Jackson L."/>
            <person name="Jakkamsetti A."/>
            <person name="Javaid M."/>
            <person name="Jiang H."/>
            <person name="Korchina V."/>
            <person name="Kovar C."/>
            <person name="Lara F."/>
            <person name="Lee S."/>
            <person name="Mata R."/>
            <person name="Mathew T."/>
            <person name="Moen C."/>
            <person name="Morales K."/>
            <person name="Munidasa M."/>
            <person name="Nazareth L."/>
            <person name="Ngo R."/>
            <person name="Nguyen L."/>
            <person name="Okwuonu G."/>
            <person name="Ongeri F."/>
            <person name="Patil S."/>
            <person name="Petrosino J."/>
            <person name="Pham C."/>
            <person name="Pham P."/>
            <person name="Pu L.-L."/>
            <person name="Puazo M."/>
            <person name="Raj R."/>
            <person name="Reid J."/>
            <person name="Rouhana J."/>
            <person name="Saada N."/>
            <person name="Shang Y."/>
            <person name="Simmons D."/>
            <person name="Thornton R."/>
            <person name="Warren J."/>
            <person name="Weissenberger G."/>
            <person name="Zhang J."/>
            <person name="Zhang L."/>
            <person name="Zhou C."/>
            <person name="Zhu D."/>
            <person name="Muzny D."/>
            <person name="Worley K."/>
            <person name="Gibbs R."/>
        </authorList>
    </citation>
    <scope>NUCLEOTIDE SEQUENCE [LARGE SCALE GENOMIC DNA]</scope>
    <source>
        <strain evidence="12 13">DSM 17361</strain>
    </source>
</reference>
<protein>
    <submittedName>
        <fullName evidence="12">Peptidase M16 inactive domain protein</fullName>
        <ecNumber evidence="12">3.4.24.-</ecNumber>
    </submittedName>
</protein>
<evidence type="ECO:0000259" key="10">
    <source>
        <dbReference type="Pfam" id="PF00675"/>
    </source>
</evidence>
<evidence type="ECO:0000256" key="2">
    <source>
        <dbReference type="ARBA" id="ARBA00007261"/>
    </source>
</evidence>
<dbReference type="EC" id="3.4.24.-" evidence="12"/>
<dbReference type="Pfam" id="PF00675">
    <property type="entry name" value="Peptidase_M16"/>
    <property type="match status" value="1"/>
</dbReference>
<dbReference type="RefSeq" id="WP_007174266.1">
    <property type="nucleotide sequence ID" value="NZ_GG704781.1"/>
</dbReference>
<keyword evidence="6" id="KW-0862">Zinc</keyword>
<feature type="signal peptide" evidence="9">
    <location>
        <begin position="1"/>
        <end position="22"/>
    </location>
</feature>
<name>D1PYX8_9BACT</name>
<dbReference type="PROSITE" id="PS00143">
    <property type="entry name" value="INSULINASE"/>
    <property type="match status" value="1"/>
</dbReference>
<keyword evidence="7" id="KW-0482">Metalloprotease</keyword>
<dbReference type="Pfam" id="PF05193">
    <property type="entry name" value="Peptidase_M16_C"/>
    <property type="match status" value="2"/>
</dbReference>
<keyword evidence="5 12" id="KW-0378">Hydrolase</keyword>
<dbReference type="AlphaFoldDB" id="D1PYX8"/>
<dbReference type="PANTHER" id="PTHR43690:SF17">
    <property type="entry name" value="PROTEIN YHJJ"/>
    <property type="match status" value="1"/>
</dbReference>
<organism evidence="12 13">
    <name type="scientific">Hallella bergensis DSM 17361</name>
    <dbReference type="NCBI Taxonomy" id="585502"/>
    <lineage>
        <taxon>Bacteria</taxon>
        <taxon>Pseudomonadati</taxon>
        <taxon>Bacteroidota</taxon>
        <taxon>Bacteroidia</taxon>
        <taxon>Bacteroidales</taxon>
        <taxon>Prevotellaceae</taxon>
        <taxon>Hallella</taxon>
    </lineage>
</organism>
<dbReference type="PANTHER" id="PTHR43690">
    <property type="entry name" value="NARDILYSIN"/>
    <property type="match status" value="1"/>
</dbReference>
<comment type="cofactor">
    <cofactor evidence="1">
        <name>Zn(2+)</name>
        <dbReference type="ChEBI" id="CHEBI:29105"/>
    </cofactor>
</comment>
<dbReference type="GO" id="GO:0004222">
    <property type="term" value="F:metalloendopeptidase activity"/>
    <property type="evidence" value="ECO:0007669"/>
    <property type="project" value="InterPro"/>
</dbReference>
<dbReference type="GO" id="GO:0046872">
    <property type="term" value="F:metal ion binding"/>
    <property type="evidence" value="ECO:0007669"/>
    <property type="project" value="UniProtKB-KW"/>
</dbReference>
<evidence type="ECO:0000256" key="3">
    <source>
        <dbReference type="ARBA" id="ARBA00022670"/>
    </source>
</evidence>
<dbReference type="SUPFAM" id="SSF63411">
    <property type="entry name" value="LuxS/MPP-like metallohydrolase"/>
    <property type="match status" value="4"/>
</dbReference>